<reference evidence="6 7" key="1">
    <citation type="submission" date="2018-06" db="EMBL/GenBank/DDBJ databases">
        <title>Comparative genomics reveals the genomic features of Rhizophagus irregularis, R. cerebriforme, R. diaphanum and Gigaspora rosea, and their symbiotic lifestyle signature.</title>
        <authorList>
            <person name="Morin E."/>
            <person name="San Clemente H."/>
            <person name="Chen E.C.H."/>
            <person name="De La Providencia I."/>
            <person name="Hainaut M."/>
            <person name="Kuo A."/>
            <person name="Kohler A."/>
            <person name="Murat C."/>
            <person name="Tang N."/>
            <person name="Roy S."/>
            <person name="Loubradou J."/>
            <person name="Henrissat B."/>
            <person name="Grigoriev I.V."/>
            <person name="Corradi N."/>
            <person name="Roux C."/>
            <person name="Martin F.M."/>
        </authorList>
    </citation>
    <scope>NUCLEOTIDE SEQUENCE [LARGE SCALE GENOMIC DNA]</scope>
    <source>
        <strain evidence="6 7">DAOM 194757</strain>
    </source>
</reference>
<accession>A0A397U004</accession>
<keyword evidence="4" id="KW-0239">DNA-directed DNA polymerase</keyword>
<feature type="compositionally biased region" description="Acidic residues" evidence="5">
    <location>
        <begin position="169"/>
        <end position="186"/>
    </location>
</feature>
<comment type="caution">
    <text evidence="6">The sequence shown here is derived from an EMBL/GenBank/DDBJ whole genome shotgun (WGS) entry which is preliminary data.</text>
</comment>
<dbReference type="InterPro" id="IPR042087">
    <property type="entry name" value="DNA_pol_B_thumb"/>
</dbReference>
<evidence type="ECO:0000313" key="7">
    <source>
        <dbReference type="Proteomes" id="UP000266673"/>
    </source>
</evidence>
<protein>
    <recommendedName>
        <fullName evidence="1">DNA-directed DNA polymerase</fullName>
        <ecNumber evidence="1">2.7.7.7</ecNumber>
    </recommendedName>
</protein>
<name>A0A397U004_9GLOM</name>
<organism evidence="6 7">
    <name type="scientific">Gigaspora rosea</name>
    <dbReference type="NCBI Taxonomy" id="44941"/>
    <lineage>
        <taxon>Eukaryota</taxon>
        <taxon>Fungi</taxon>
        <taxon>Fungi incertae sedis</taxon>
        <taxon>Mucoromycota</taxon>
        <taxon>Glomeromycotina</taxon>
        <taxon>Glomeromycetes</taxon>
        <taxon>Diversisporales</taxon>
        <taxon>Gigasporaceae</taxon>
        <taxon>Gigaspora</taxon>
    </lineage>
</organism>
<evidence type="ECO:0000256" key="4">
    <source>
        <dbReference type="ARBA" id="ARBA00022932"/>
    </source>
</evidence>
<keyword evidence="2" id="KW-0808">Transferase</keyword>
<evidence type="ECO:0000256" key="3">
    <source>
        <dbReference type="ARBA" id="ARBA00022695"/>
    </source>
</evidence>
<dbReference type="OrthoDB" id="2386668at2759"/>
<dbReference type="GO" id="GO:0003887">
    <property type="term" value="F:DNA-directed DNA polymerase activity"/>
    <property type="evidence" value="ECO:0007669"/>
    <property type="project" value="UniProtKB-KW"/>
</dbReference>
<evidence type="ECO:0000256" key="1">
    <source>
        <dbReference type="ARBA" id="ARBA00012417"/>
    </source>
</evidence>
<feature type="compositionally biased region" description="Basic and acidic residues" evidence="5">
    <location>
        <begin position="190"/>
        <end position="201"/>
    </location>
</feature>
<evidence type="ECO:0000313" key="6">
    <source>
        <dbReference type="EMBL" id="RIB02991.1"/>
    </source>
</evidence>
<sequence>MDKSMKINNTHTLHQIVEEVLKKTINDISQIDLNELVQTNAWKPDKNNKSVQRFISRMQDRHIREKAEAQRLIKRGLMPEPYLYQIPEPGERFEYIVVENNSSQKVGDKMEYPEVVRRLGKKVDINYYLKSVVGLCARFINYDDSYQPSSETLLEALKRLKGDNGADGDGADGNEADGNGVDEDGVSGDKVNEDEISKKRDTLAQKSAEKWVRGYIKNLHEGPKKDETIISYLWKEAHTYAKNLYDTTYVDKIVKCSGNDAYWSSFLSALDKQEESIRIKLTTLLAEISQDDIGSREKMYEFVTKAGKHKSKAMTLENIC</sequence>
<keyword evidence="3" id="KW-0548">Nucleotidyltransferase</keyword>
<feature type="region of interest" description="Disordered" evidence="5">
    <location>
        <begin position="164"/>
        <end position="201"/>
    </location>
</feature>
<dbReference type="EC" id="2.7.7.7" evidence="1"/>
<dbReference type="EMBL" id="QKWP01002529">
    <property type="protein sequence ID" value="RIB02991.1"/>
    <property type="molecule type" value="Genomic_DNA"/>
</dbReference>
<proteinExistence type="predicted"/>
<evidence type="ECO:0000256" key="5">
    <source>
        <dbReference type="SAM" id="MobiDB-lite"/>
    </source>
</evidence>
<evidence type="ECO:0000256" key="2">
    <source>
        <dbReference type="ARBA" id="ARBA00022679"/>
    </source>
</evidence>
<dbReference type="Proteomes" id="UP000266673">
    <property type="component" value="Unassembled WGS sequence"/>
</dbReference>
<dbReference type="SUPFAM" id="SSF56672">
    <property type="entry name" value="DNA/RNA polymerases"/>
    <property type="match status" value="1"/>
</dbReference>
<dbReference type="AlphaFoldDB" id="A0A397U004"/>
<dbReference type="Gene3D" id="1.10.132.60">
    <property type="entry name" value="DNA polymerase family B, C-terminal domain"/>
    <property type="match status" value="1"/>
</dbReference>
<gene>
    <name evidence="6" type="ORF">C2G38_2226278</name>
</gene>
<dbReference type="InterPro" id="IPR043502">
    <property type="entry name" value="DNA/RNA_pol_sf"/>
</dbReference>
<keyword evidence="7" id="KW-1185">Reference proteome</keyword>